<feature type="binding site" evidence="8">
    <location>
        <begin position="31"/>
        <end position="36"/>
    </location>
    <ligand>
        <name>ATP</name>
        <dbReference type="ChEBI" id="CHEBI:30616"/>
    </ligand>
</feature>
<dbReference type="GO" id="GO:0005737">
    <property type="term" value="C:cytoplasm"/>
    <property type="evidence" value="ECO:0007669"/>
    <property type="project" value="UniProtKB-SubCell"/>
</dbReference>
<dbReference type="eggNOG" id="COG0037">
    <property type="taxonomic scope" value="Bacteria"/>
</dbReference>
<accession>A1AR85</accession>
<dbReference type="GO" id="GO:0032267">
    <property type="term" value="F:tRNA(Ile)-lysidine synthase activity"/>
    <property type="evidence" value="ECO:0007669"/>
    <property type="project" value="UniProtKB-EC"/>
</dbReference>
<evidence type="ECO:0000256" key="9">
    <source>
        <dbReference type="SAM" id="MobiDB-lite"/>
    </source>
</evidence>
<dbReference type="KEGG" id="ppd:Ppro_2248"/>
<comment type="catalytic activity">
    <reaction evidence="7 8">
        <text>cytidine(34) in tRNA(Ile2) + L-lysine + ATP = lysidine(34) in tRNA(Ile2) + AMP + diphosphate + H(+)</text>
        <dbReference type="Rhea" id="RHEA:43744"/>
        <dbReference type="Rhea" id="RHEA-COMP:10625"/>
        <dbReference type="Rhea" id="RHEA-COMP:10670"/>
        <dbReference type="ChEBI" id="CHEBI:15378"/>
        <dbReference type="ChEBI" id="CHEBI:30616"/>
        <dbReference type="ChEBI" id="CHEBI:32551"/>
        <dbReference type="ChEBI" id="CHEBI:33019"/>
        <dbReference type="ChEBI" id="CHEBI:82748"/>
        <dbReference type="ChEBI" id="CHEBI:83665"/>
        <dbReference type="ChEBI" id="CHEBI:456215"/>
        <dbReference type="EC" id="6.3.4.19"/>
    </reaction>
</comment>
<comment type="similarity">
    <text evidence="8">Belongs to the tRNA(Ile)-lysidine synthase family.</text>
</comment>
<dbReference type="InterPro" id="IPR012796">
    <property type="entry name" value="Lysidine-tRNA-synth_C"/>
</dbReference>
<dbReference type="InterPro" id="IPR012795">
    <property type="entry name" value="tRNA_Ile_lys_synt_N"/>
</dbReference>
<comment type="function">
    <text evidence="8">Ligates lysine onto the cytidine present at position 34 of the AUA codon-specific tRNA(Ile) that contains the anticodon CAU, in an ATP-dependent manner. Cytidine is converted to lysidine, thus changing the amino acid specificity of the tRNA from methionine to isoleucine.</text>
</comment>
<keyword evidence="6 8" id="KW-0067">ATP-binding</keyword>
<dbReference type="SMART" id="SM00977">
    <property type="entry name" value="TilS_C"/>
    <property type="match status" value="1"/>
</dbReference>
<dbReference type="InterPro" id="IPR012094">
    <property type="entry name" value="tRNA_Ile_lys_synt"/>
</dbReference>
<dbReference type="SUPFAM" id="SSF82829">
    <property type="entry name" value="MesJ substrate recognition domain-like"/>
    <property type="match status" value="1"/>
</dbReference>
<dbReference type="SUPFAM" id="SSF56037">
    <property type="entry name" value="PheT/TilS domain"/>
    <property type="match status" value="1"/>
</dbReference>
<dbReference type="Pfam" id="PF01171">
    <property type="entry name" value="ATP_bind_3"/>
    <property type="match status" value="1"/>
</dbReference>
<dbReference type="EMBL" id="CP000482">
    <property type="protein sequence ID" value="ABK99855.1"/>
    <property type="molecule type" value="Genomic_DNA"/>
</dbReference>
<comment type="domain">
    <text evidence="8">The N-terminal region contains the highly conserved SGGXDS motif, predicted to be a P-loop motif involved in ATP binding.</text>
</comment>
<dbReference type="HAMAP" id="MF_01161">
    <property type="entry name" value="tRNA_Ile_lys_synt"/>
    <property type="match status" value="1"/>
</dbReference>
<evidence type="ECO:0000256" key="1">
    <source>
        <dbReference type="ARBA" id="ARBA00004496"/>
    </source>
</evidence>
<dbReference type="GO" id="GO:0005524">
    <property type="term" value="F:ATP binding"/>
    <property type="evidence" value="ECO:0007669"/>
    <property type="project" value="UniProtKB-UniRule"/>
</dbReference>
<comment type="subcellular location">
    <subcellularLocation>
        <location evidence="1 8">Cytoplasm</location>
    </subcellularLocation>
</comment>
<dbReference type="EC" id="6.3.4.19" evidence="8"/>
<dbReference type="InterPro" id="IPR011063">
    <property type="entry name" value="TilS/TtcA_N"/>
</dbReference>
<evidence type="ECO:0000313" key="12">
    <source>
        <dbReference type="Proteomes" id="UP000006732"/>
    </source>
</evidence>
<dbReference type="OrthoDB" id="9807403at2"/>
<dbReference type="RefSeq" id="WP_011736115.1">
    <property type="nucleotide sequence ID" value="NC_008609.1"/>
</dbReference>
<evidence type="ECO:0000256" key="8">
    <source>
        <dbReference type="HAMAP-Rule" id="MF_01161"/>
    </source>
</evidence>
<evidence type="ECO:0000256" key="3">
    <source>
        <dbReference type="ARBA" id="ARBA00022598"/>
    </source>
</evidence>
<protein>
    <recommendedName>
        <fullName evidence="8">tRNA(Ile)-lysidine synthase</fullName>
        <ecNumber evidence="8">6.3.4.19</ecNumber>
    </recommendedName>
    <alternativeName>
        <fullName evidence="8">tRNA(Ile)-2-lysyl-cytidine synthase</fullName>
    </alternativeName>
    <alternativeName>
        <fullName evidence="8">tRNA(Ile)-lysidine synthetase</fullName>
    </alternativeName>
</protein>
<dbReference type="InterPro" id="IPR014729">
    <property type="entry name" value="Rossmann-like_a/b/a_fold"/>
</dbReference>
<evidence type="ECO:0000256" key="4">
    <source>
        <dbReference type="ARBA" id="ARBA00022694"/>
    </source>
</evidence>
<dbReference type="SUPFAM" id="SSF52402">
    <property type="entry name" value="Adenine nucleotide alpha hydrolases-like"/>
    <property type="match status" value="1"/>
</dbReference>
<dbReference type="NCBIfam" id="TIGR02432">
    <property type="entry name" value="lysidine_TilS_N"/>
    <property type="match status" value="1"/>
</dbReference>
<dbReference type="InterPro" id="IPR015262">
    <property type="entry name" value="tRNA_Ile_lys_synt_subst-bd"/>
</dbReference>
<dbReference type="NCBIfam" id="TIGR02433">
    <property type="entry name" value="lysidine_TilS_C"/>
    <property type="match status" value="1"/>
</dbReference>
<dbReference type="Gene3D" id="3.30.465.60">
    <property type="match status" value="1"/>
</dbReference>
<dbReference type="Gene3D" id="3.40.50.620">
    <property type="entry name" value="HUPs"/>
    <property type="match status" value="1"/>
</dbReference>
<dbReference type="GO" id="GO:0006400">
    <property type="term" value="P:tRNA modification"/>
    <property type="evidence" value="ECO:0007669"/>
    <property type="project" value="UniProtKB-UniRule"/>
</dbReference>
<proteinExistence type="inferred from homology"/>
<evidence type="ECO:0000259" key="10">
    <source>
        <dbReference type="SMART" id="SM00977"/>
    </source>
</evidence>
<evidence type="ECO:0000256" key="6">
    <source>
        <dbReference type="ARBA" id="ARBA00022840"/>
    </source>
</evidence>
<dbReference type="AlphaFoldDB" id="A1AR85"/>
<dbReference type="Pfam" id="PF09179">
    <property type="entry name" value="TilS"/>
    <property type="match status" value="1"/>
</dbReference>
<evidence type="ECO:0000256" key="7">
    <source>
        <dbReference type="ARBA" id="ARBA00048539"/>
    </source>
</evidence>
<dbReference type="CDD" id="cd01992">
    <property type="entry name" value="TilS_N"/>
    <property type="match status" value="1"/>
</dbReference>
<evidence type="ECO:0000256" key="5">
    <source>
        <dbReference type="ARBA" id="ARBA00022741"/>
    </source>
</evidence>
<evidence type="ECO:0000313" key="11">
    <source>
        <dbReference type="EMBL" id="ABK99855.1"/>
    </source>
</evidence>
<sequence length="485" mass="53884">MIATNLPARVSRTIRDQQLFAPGDTVILALSGGADSCVLLDILAGLTEFSPCLVIAHLNHQLRGAESDGDELFCRSLAERYGLPFRSRSLDVAALARRQGLNLEDAGRRARLEFLEDVARSFHATAIALAHHADDQAETVLMRLLRGSGMTGLRGMSFRGPGGRIRPLLNSRRCEIDAYLRARGLEHREDASNRDTAFLRNRIRHELLPLLEQYNPAIRERLVGTAALLADEDDLLEGMAEDLAARACHFGSDSVSCSLTRLEGEPQALKRRLVRRILAHLTGNGEHVTRRHIQAMEDLMDSPRPNATLNLFRGIRAVREYGTLRLSRGLPPEDLPHEARELPGPGRYILSDGSLLTLAPATAPPDPASLPATVALFDLEKAPFPWRVRTFTPGDRIAPFAMAGSKKVKELFMERRVPRDQRGRIPLIFCGDDLIWVCGLRTSRLAQLDAGSRNIIMAVYSPRSGDDRLTDAKERDREEKPCAWE</sequence>
<dbReference type="Proteomes" id="UP000006732">
    <property type="component" value="Chromosome"/>
</dbReference>
<gene>
    <name evidence="8" type="primary">tilS</name>
    <name evidence="11" type="ordered locus">Ppro_2248</name>
</gene>
<keyword evidence="3 8" id="KW-0436">Ligase</keyword>
<dbReference type="STRING" id="338966.Ppro_2248"/>
<keyword evidence="12" id="KW-1185">Reference proteome</keyword>
<dbReference type="PANTHER" id="PTHR43033:SF1">
    <property type="entry name" value="TRNA(ILE)-LYSIDINE SYNTHASE-RELATED"/>
    <property type="match status" value="1"/>
</dbReference>
<keyword evidence="5 8" id="KW-0547">Nucleotide-binding</keyword>
<reference evidence="11 12" key="1">
    <citation type="submission" date="2006-10" db="EMBL/GenBank/DDBJ databases">
        <title>Complete sequence of chromosome of Pelobacter propionicus DSM 2379.</title>
        <authorList>
            <consortium name="US DOE Joint Genome Institute"/>
            <person name="Copeland A."/>
            <person name="Lucas S."/>
            <person name="Lapidus A."/>
            <person name="Barry K."/>
            <person name="Detter J.C."/>
            <person name="Glavina del Rio T."/>
            <person name="Hammon N."/>
            <person name="Israni S."/>
            <person name="Dalin E."/>
            <person name="Tice H."/>
            <person name="Pitluck S."/>
            <person name="Saunders E."/>
            <person name="Brettin T."/>
            <person name="Bruce D."/>
            <person name="Han C."/>
            <person name="Tapia R."/>
            <person name="Schmutz J."/>
            <person name="Larimer F."/>
            <person name="Land M."/>
            <person name="Hauser L."/>
            <person name="Kyrpides N."/>
            <person name="Kim E."/>
            <person name="Lovley D."/>
            <person name="Richardson P."/>
        </authorList>
    </citation>
    <scope>NUCLEOTIDE SEQUENCE [LARGE SCALE GENOMIC DNA]</scope>
    <source>
        <strain evidence="12">DSM 2379 / NBRC 103807 / OttBd1</strain>
    </source>
</reference>
<dbReference type="Pfam" id="PF11734">
    <property type="entry name" value="TilS_C"/>
    <property type="match status" value="1"/>
</dbReference>
<feature type="domain" description="Lysidine-tRNA(Ile) synthetase C-terminal" evidence="10">
    <location>
        <begin position="386"/>
        <end position="458"/>
    </location>
</feature>
<dbReference type="HOGENOM" id="CLU_018869_0_1_7"/>
<keyword evidence="4 8" id="KW-0819">tRNA processing</keyword>
<name>A1AR85_PELPD</name>
<evidence type="ECO:0000256" key="2">
    <source>
        <dbReference type="ARBA" id="ARBA00022490"/>
    </source>
</evidence>
<feature type="region of interest" description="Disordered" evidence="9">
    <location>
        <begin position="465"/>
        <end position="485"/>
    </location>
</feature>
<organism evidence="11 12">
    <name type="scientific">Pelobacter propionicus (strain DSM 2379 / NBRC 103807 / OttBd1)</name>
    <dbReference type="NCBI Taxonomy" id="338966"/>
    <lineage>
        <taxon>Bacteria</taxon>
        <taxon>Pseudomonadati</taxon>
        <taxon>Thermodesulfobacteriota</taxon>
        <taxon>Desulfuromonadia</taxon>
        <taxon>Desulfuromonadales</taxon>
        <taxon>Desulfuromonadaceae</taxon>
        <taxon>Pelobacter</taxon>
    </lineage>
</organism>
<keyword evidence="2 8" id="KW-0963">Cytoplasm</keyword>
<dbReference type="PANTHER" id="PTHR43033">
    <property type="entry name" value="TRNA(ILE)-LYSIDINE SYNTHASE-RELATED"/>
    <property type="match status" value="1"/>
</dbReference>